<evidence type="ECO:0000313" key="3">
    <source>
        <dbReference type="Proteomes" id="UP001139157"/>
    </source>
</evidence>
<organism evidence="2 3">
    <name type="scientific">Nocardia pulmonis</name>
    <dbReference type="NCBI Taxonomy" id="2951408"/>
    <lineage>
        <taxon>Bacteria</taxon>
        <taxon>Bacillati</taxon>
        <taxon>Actinomycetota</taxon>
        <taxon>Actinomycetes</taxon>
        <taxon>Mycobacteriales</taxon>
        <taxon>Nocardiaceae</taxon>
        <taxon>Nocardia</taxon>
    </lineage>
</organism>
<name>A0A9X2EAK0_9NOCA</name>
<gene>
    <name evidence="2" type="ORF">NDR86_20790</name>
</gene>
<accession>A0A9X2EAK0</accession>
<dbReference type="InterPro" id="IPR041413">
    <property type="entry name" value="MLTR_LBD"/>
</dbReference>
<proteinExistence type="predicted"/>
<dbReference type="GO" id="GO:0003677">
    <property type="term" value="F:DNA binding"/>
    <property type="evidence" value="ECO:0007669"/>
    <property type="project" value="InterPro"/>
</dbReference>
<protein>
    <submittedName>
        <fullName evidence="2">Helix-turn-helix domain-containing protein</fullName>
    </submittedName>
</protein>
<dbReference type="Gene3D" id="3.30.450.180">
    <property type="match status" value="1"/>
</dbReference>
<dbReference type="AlphaFoldDB" id="A0A9X2EAK0"/>
<keyword evidence="3" id="KW-1185">Reference proteome</keyword>
<reference evidence="2" key="1">
    <citation type="submission" date="2022-06" db="EMBL/GenBank/DDBJ databases">
        <title>Novel species in genus nocardia.</title>
        <authorList>
            <person name="Li F."/>
        </authorList>
    </citation>
    <scope>NUCLEOTIDE SEQUENCE</scope>
    <source>
        <strain evidence="2">CDC141</strain>
    </source>
</reference>
<dbReference type="Pfam" id="PF17765">
    <property type="entry name" value="MLTR_LBD"/>
    <property type="match status" value="1"/>
</dbReference>
<dbReference type="PANTHER" id="PTHR35010:SF2">
    <property type="entry name" value="BLL4672 PROTEIN"/>
    <property type="match status" value="1"/>
</dbReference>
<dbReference type="PROSITE" id="PS50943">
    <property type="entry name" value="HTH_CROC1"/>
    <property type="match status" value="1"/>
</dbReference>
<dbReference type="SUPFAM" id="SSF47413">
    <property type="entry name" value="lambda repressor-like DNA-binding domains"/>
    <property type="match status" value="1"/>
</dbReference>
<dbReference type="Pfam" id="PF01381">
    <property type="entry name" value="HTH_3"/>
    <property type="match status" value="1"/>
</dbReference>
<evidence type="ECO:0000313" key="2">
    <source>
        <dbReference type="EMBL" id="MCM6775920.1"/>
    </source>
</evidence>
<dbReference type="RefSeq" id="WP_251914155.1">
    <property type="nucleotide sequence ID" value="NZ_JAMRXG010000008.1"/>
</dbReference>
<dbReference type="Gene3D" id="1.10.260.40">
    <property type="entry name" value="lambda repressor-like DNA-binding domains"/>
    <property type="match status" value="1"/>
</dbReference>
<comment type="caution">
    <text evidence="2">The sequence shown here is derived from an EMBL/GenBank/DDBJ whole genome shotgun (WGS) entry which is preliminary data.</text>
</comment>
<dbReference type="CDD" id="cd00093">
    <property type="entry name" value="HTH_XRE"/>
    <property type="match status" value="1"/>
</dbReference>
<dbReference type="InterPro" id="IPR010982">
    <property type="entry name" value="Lambda_DNA-bd_dom_sf"/>
</dbReference>
<sequence length="246" mass="27913">MPGNAALPLPTLAEFVKVRREQREWTQKELAERTHTSLGYVRQIEHGGKTNPGAQVLDSFAKAFQLSPAEHRHMLVLAGRPGPTADAPISDGELPDMLEALAPHAAARVQDWRITTANTPFRRLWPGLLEAPNMLQWWFGDPRAKLVHRVWRREATIMAGLFRDYAARPGCREPAAEVLATVQHIPEFRQLWQAGVVHSARPTPYRRLWQPHAGREIVLREVLLQWPTRDGRPGILMLDIIEPEGR</sequence>
<feature type="domain" description="HTH cro/C1-type" evidence="1">
    <location>
        <begin position="16"/>
        <end position="71"/>
    </location>
</feature>
<evidence type="ECO:0000259" key="1">
    <source>
        <dbReference type="PROSITE" id="PS50943"/>
    </source>
</evidence>
<dbReference type="PANTHER" id="PTHR35010">
    <property type="entry name" value="BLL4672 PROTEIN-RELATED"/>
    <property type="match status" value="1"/>
</dbReference>
<dbReference type="SMART" id="SM00530">
    <property type="entry name" value="HTH_XRE"/>
    <property type="match status" value="1"/>
</dbReference>
<dbReference type="Proteomes" id="UP001139157">
    <property type="component" value="Unassembled WGS sequence"/>
</dbReference>
<dbReference type="InterPro" id="IPR001387">
    <property type="entry name" value="Cro/C1-type_HTH"/>
</dbReference>
<dbReference type="EMBL" id="JAMRXG010000008">
    <property type="protein sequence ID" value="MCM6775920.1"/>
    <property type="molecule type" value="Genomic_DNA"/>
</dbReference>